<dbReference type="Gene3D" id="3.40.50.300">
    <property type="entry name" value="P-loop containing nucleotide triphosphate hydrolases"/>
    <property type="match status" value="1"/>
</dbReference>
<feature type="non-terminal residue" evidence="1">
    <location>
        <position position="52"/>
    </location>
</feature>
<accession>X0WB24</accession>
<evidence type="ECO:0000313" key="1">
    <source>
        <dbReference type="EMBL" id="GAG28124.1"/>
    </source>
</evidence>
<name>X0WB24_9ZZZZ</name>
<gene>
    <name evidence="1" type="ORF">S01H1_48548</name>
</gene>
<dbReference type="SUPFAM" id="SSF52540">
    <property type="entry name" value="P-loop containing nucleoside triphosphate hydrolases"/>
    <property type="match status" value="1"/>
</dbReference>
<comment type="caution">
    <text evidence="1">The sequence shown here is derived from an EMBL/GenBank/DDBJ whole genome shotgun (WGS) entry which is preliminary data.</text>
</comment>
<proteinExistence type="predicted"/>
<dbReference type="AlphaFoldDB" id="X0WB24"/>
<sequence>MNLAEKYRPAAWSEVVGQDKVVADLLRLRDTTGLGGNAFWIAGKSGSGKTSI</sequence>
<dbReference type="InterPro" id="IPR027417">
    <property type="entry name" value="P-loop_NTPase"/>
</dbReference>
<organism evidence="1">
    <name type="scientific">marine sediment metagenome</name>
    <dbReference type="NCBI Taxonomy" id="412755"/>
    <lineage>
        <taxon>unclassified sequences</taxon>
        <taxon>metagenomes</taxon>
        <taxon>ecological metagenomes</taxon>
    </lineage>
</organism>
<protein>
    <submittedName>
        <fullName evidence="1">Uncharacterized protein</fullName>
    </submittedName>
</protein>
<dbReference type="EMBL" id="BARS01031178">
    <property type="protein sequence ID" value="GAG28124.1"/>
    <property type="molecule type" value="Genomic_DNA"/>
</dbReference>
<reference evidence="1" key="1">
    <citation type="journal article" date="2014" name="Front. Microbiol.">
        <title>High frequency of phylogenetically diverse reductive dehalogenase-homologous genes in deep subseafloor sedimentary metagenomes.</title>
        <authorList>
            <person name="Kawai M."/>
            <person name="Futagami T."/>
            <person name="Toyoda A."/>
            <person name="Takaki Y."/>
            <person name="Nishi S."/>
            <person name="Hori S."/>
            <person name="Arai W."/>
            <person name="Tsubouchi T."/>
            <person name="Morono Y."/>
            <person name="Uchiyama I."/>
            <person name="Ito T."/>
            <person name="Fujiyama A."/>
            <person name="Inagaki F."/>
            <person name="Takami H."/>
        </authorList>
    </citation>
    <scope>NUCLEOTIDE SEQUENCE</scope>
    <source>
        <strain evidence="1">Expedition CK06-06</strain>
    </source>
</reference>